<feature type="domain" description="M23ase beta-sheet core" evidence="2">
    <location>
        <begin position="315"/>
        <end position="409"/>
    </location>
</feature>
<dbReference type="InterPro" id="IPR011055">
    <property type="entry name" value="Dup_hybrid_motif"/>
</dbReference>
<dbReference type="InterPro" id="IPR050570">
    <property type="entry name" value="Cell_wall_metabolism_enzyme"/>
</dbReference>
<dbReference type="Proteomes" id="UP000182517">
    <property type="component" value="Chromosome"/>
</dbReference>
<dbReference type="EMBL" id="CP015519">
    <property type="protein sequence ID" value="APG28547.1"/>
    <property type="molecule type" value="Genomic_DNA"/>
</dbReference>
<dbReference type="RefSeq" id="WP_072284574.1">
    <property type="nucleotide sequence ID" value="NZ_CP015519.1"/>
</dbReference>
<gene>
    <name evidence="3" type="ORF">A7E78_12260</name>
</gene>
<evidence type="ECO:0000313" key="4">
    <source>
        <dbReference type="Proteomes" id="UP000182517"/>
    </source>
</evidence>
<dbReference type="CDD" id="cd12797">
    <property type="entry name" value="M23_peptidase"/>
    <property type="match status" value="1"/>
</dbReference>
<dbReference type="OrthoDB" id="9765786at2"/>
<keyword evidence="1" id="KW-0732">Signal</keyword>
<protein>
    <submittedName>
        <fullName evidence="3">Peptidase M23</fullName>
    </submittedName>
</protein>
<evidence type="ECO:0000313" key="3">
    <source>
        <dbReference type="EMBL" id="APG28547.1"/>
    </source>
</evidence>
<evidence type="ECO:0000256" key="1">
    <source>
        <dbReference type="ARBA" id="ARBA00022729"/>
    </source>
</evidence>
<dbReference type="SUPFAM" id="SSF51261">
    <property type="entry name" value="Duplicated hybrid motif"/>
    <property type="match status" value="1"/>
</dbReference>
<dbReference type="PANTHER" id="PTHR21666">
    <property type="entry name" value="PEPTIDASE-RELATED"/>
    <property type="match status" value="1"/>
</dbReference>
<sequence>MKHYALTILLLLIVVAAGGYFLLRDSQAPSLILTPDSGPISAKRPPILTLEDDGAGLKNVLVTITQGEKTVEILRSDFPRGTASQLLDLSLKDIKLNNSPLSIQVTATDQALLANSVSQSFSFDFDSRPPIVSVLSRAHNINQSGAGLVLYKVSENVERSGVQVGEHFFPGYLQDEGFYACLFAFPFNMAQADFLPRVIAVDAAGNERKAGFYYHTNPRPPKRDQINLSQGFLDSKMPEFQDLYPDADNMLDIFLRVNRELRVQNRAKLKELGSLTVTSPTWQGAFLRLPNAANRAGFNEVRSYMYGGNKVDQQTHLGHDLASLANSPVPAANSGKVVFADYLGIYGNCVIIDHGIGLQTLYSHLSTISVSTGDQVDKGTILGRTGATGMAGGDHLHYAVTIGGIPVNPLEWWDPNWIKHNFTDKWQAALAPPPAAY</sequence>
<name>A0A1L3GRJ9_9BACT</name>
<dbReference type="PANTHER" id="PTHR21666:SF289">
    <property type="entry name" value="L-ALA--D-GLU ENDOPEPTIDASE"/>
    <property type="match status" value="1"/>
</dbReference>
<dbReference type="Gene3D" id="2.70.70.10">
    <property type="entry name" value="Glucose Permease (Domain IIA)"/>
    <property type="match status" value="1"/>
</dbReference>
<evidence type="ECO:0000259" key="2">
    <source>
        <dbReference type="Pfam" id="PF01551"/>
    </source>
</evidence>
<keyword evidence="4" id="KW-1185">Reference proteome</keyword>
<dbReference type="InterPro" id="IPR016047">
    <property type="entry name" value="M23ase_b-sheet_dom"/>
</dbReference>
<dbReference type="Pfam" id="PF01551">
    <property type="entry name" value="Peptidase_M23"/>
    <property type="match status" value="1"/>
</dbReference>
<reference evidence="3 4" key="1">
    <citation type="journal article" date="2017" name="Genome Announc.">
        <title>Complete Genome Sequences of Two Acetylene-Fermenting Pelobacter acetylenicus Strains.</title>
        <authorList>
            <person name="Sutton J.M."/>
            <person name="Baesman S.M."/>
            <person name="Fierst J.L."/>
            <person name="Poret-Peterson A.T."/>
            <person name="Oremland R.S."/>
            <person name="Dunlap D.S."/>
            <person name="Akob D.M."/>
        </authorList>
    </citation>
    <scope>NUCLEOTIDE SEQUENCE [LARGE SCALE GENOMIC DNA]</scope>
    <source>
        <strain evidence="3 4">SFB93</strain>
    </source>
</reference>
<dbReference type="KEGG" id="pef:A7E78_12260"/>
<dbReference type="GO" id="GO:0004222">
    <property type="term" value="F:metalloendopeptidase activity"/>
    <property type="evidence" value="ECO:0007669"/>
    <property type="project" value="TreeGrafter"/>
</dbReference>
<proteinExistence type="predicted"/>
<accession>A0A1L3GRJ9</accession>
<dbReference type="STRING" id="1842532.A7E78_12260"/>
<dbReference type="AlphaFoldDB" id="A0A1L3GRJ9"/>
<organism evidence="3 4">
    <name type="scientific">Syntrophotalea acetylenivorans</name>
    <dbReference type="NCBI Taxonomy" id="1842532"/>
    <lineage>
        <taxon>Bacteria</taxon>
        <taxon>Pseudomonadati</taxon>
        <taxon>Thermodesulfobacteriota</taxon>
        <taxon>Desulfuromonadia</taxon>
        <taxon>Desulfuromonadales</taxon>
        <taxon>Syntrophotaleaceae</taxon>
        <taxon>Syntrophotalea</taxon>
    </lineage>
</organism>